<dbReference type="GO" id="GO:0016787">
    <property type="term" value="F:hydrolase activity"/>
    <property type="evidence" value="ECO:0007669"/>
    <property type="project" value="UniProtKB-KW"/>
</dbReference>
<keyword evidence="1" id="KW-0378">Hydrolase</keyword>
<protein>
    <submittedName>
        <fullName evidence="1">Glycosyl hydrolase</fullName>
    </submittedName>
</protein>
<dbReference type="KEGG" id="vg:64766339"/>
<evidence type="ECO:0000313" key="2">
    <source>
        <dbReference type="Proteomes" id="UP000241290"/>
    </source>
</evidence>
<dbReference type="Proteomes" id="UP000241290">
    <property type="component" value="Genome"/>
</dbReference>
<dbReference type="RefSeq" id="YP_010059108.1">
    <property type="nucleotide sequence ID" value="NC_054724.1"/>
</dbReference>
<sequence>MATFNPNTEYAPTTVDTGYVADLTTTPSTEFPAKGGIYNPAVLGAGHLVHVHQTEGDPVLLTFSKGWTGVMDPNNAGAFTSHTSFDQGLAYWMNPTSGELVPAVDRAGPPSQLYASVPGFQLIAGATHGGMVHYLGTVAGSPLLLHYRTASGVLSFVGSEWINPAYPFDGNTAMLAVTWDRGLVSSGDGLYIFGSDTTGSVYVQKMLYTSMGFPRYLSRTGWELDGSQARPMTVMGGAPLKSFGPVSAARHYDDWYLSVVTSGTRTARFYRARHPLGIWFALSKVVTLPDANSAARFQTVPVNPAFTTIADQPDVVAGLPFTYTVESSTALRTSWDVLPVPRGRI</sequence>
<accession>A0A2P1JXF1</accession>
<dbReference type="EMBL" id="MG962366">
    <property type="protein sequence ID" value="AVO25018.1"/>
    <property type="molecule type" value="Genomic_DNA"/>
</dbReference>
<name>A0A2P1JXF1_9CAUD</name>
<dbReference type="GeneID" id="64766339"/>
<evidence type="ECO:0000313" key="1">
    <source>
        <dbReference type="EMBL" id="AVO25018.1"/>
    </source>
</evidence>
<gene>
    <name evidence="1" type="primary">86</name>
    <name evidence="1" type="ORF">SEA_FINCH_86</name>
</gene>
<reference evidence="2" key="1">
    <citation type="submission" date="2018-02" db="EMBL/GenBank/DDBJ databases">
        <authorList>
            <person name="Cohen D.B."/>
            <person name="Kent A.D."/>
        </authorList>
    </citation>
    <scope>NUCLEOTIDE SEQUENCE [LARGE SCALE GENOMIC DNA]</scope>
</reference>
<proteinExistence type="predicted"/>
<keyword evidence="2" id="KW-1185">Reference proteome</keyword>
<organism evidence="1 2">
    <name type="scientific">Rhodococcus phage Finch</name>
    <dbReference type="NCBI Taxonomy" id="2094144"/>
    <lineage>
        <taxon>Viruses</taxon>
        <taxon>Duplodnaviria</taxon>
        <taxon>Heunggongvirae</taxon>
        <taxon>Uroviricota</taxon>
        <taxon>Caudoviricetes</taxon>
        <taxon>Finchvirus</taxon>
        <taxon>Finchvirus finch</taxon>
    </lineage>
</organism>